<dbReference type="InterPro" id="IPR009057">
    <property type="entry name" value="Homeodomain-like_sf"/>
</dbReference>
<keyword evidence="2" id="KW-0238">DNA-binding</keyword>
<accession>A0A2G9WQL4</accession>
<evidence type="ECO:0000313" key="5">
    <source>
        <dbReference type="EMBL" id="PIO96996.1"/>
    </source>
</evidence>
<dbReference type="PROSITE" id="PS01124">
    <property type="entry name" value="HTH_ARAC_FAMILY_2"/>
    <property type="match status" value="1"/>
</dbReference>
<dbReference type="PROSITE" id="PS00041">
    <property type="entry name" value="HTH_ARAC_FAMILY_1"/>
    <property type="match status" value="1"/>
</dbReference>
<gene>
    <name evidence="5" type="ORF">CJ014_22845</name>
</gene>
<evidence type="ECO:0000256" key="2">
    <source>
        <dbReference type="ARBA" id="ARBA00023125"/>
    </source>
</evidence>
<dbReference type="PANTHER" id="PTHR46796">
    <property type="entry name" value="HTH-TYPE TRANSCRIPTIONAL ACTIVATOR RHAS-RELATED"/>
    <property type="match status" value="1"/>
</dbReference>
<name>A0A2G9WQL4_9HYPH</name>
<dbReference type="Gene3D" id="1.10.10.60">
    <property type="entry name" value="Homeodomain-like"/>
    <property type="match status" value="2"/>
</dbReference>
<organism evidence="5 6">
    <name type="scientific">Pleomorphomonas carboxyditropha</name>
    <dbReference type="NCBI Taxonomy" id="2023338"/>
    <lineage>
        <taxon>Bacteria</taxon>
        <taxon>Pseudomonadati</taxon>
        <taxon>Pseudomonadota</taxon>
        <taxon>Alphaproteobacteria</taxon>
        <taxon>Hyphomicrobiales</taxon>
        <taxon>Pleomorphomonadaceae</taxon>
        <taxon>Pleomorphomonas</taxon>
    </lineage>
</organism>
<dbReference type="InterPro" id="IPR020449">
    <property type="entry name" value="Tscrpt_reg_AraC-type_HTH"/>
</dbReference>
<evidence type="ECO:0000313" key="6">
    <source>
        <dbReference type="Proteomes" id="UP000231070"/>
    </source>
</evidence>
<dbReference type="InterPro" id="IPR050204">
    <property type="entry name" value="AraC_XylS_family_regulators"/>
</dbReference>
<evidence type="ECO:0000256" key="3">
    <source>
        <dbReference type="ARBA" id="ARBA00023163"/>
    </source>
</evidence>
<keyword evidence="3" id="KW-0804">Transcription</keyword>
<keyword evidence="1" id="KW-0805">Transcription regulation</keyword>
<sequence>MRHETPTPVAPACDPVPRPAIPDHLFVGAIQGVAACSEDNEIYEVWPKFIVMVLLQGAQHFVMDDQDFRIDAGDEADPRPLVFMLNVARFCALRFINDSPVPLKKIMISAPRPWLDRLVPEERRSTPELRAFFSSHLSRFSFEPNRQIQHLAGQILDPPPALRDEIQALNRRAHALEIMTGALAALAASTTPASAKPSYMSLRQSQEVRDYLIANVNEDLTVETVARAVGQSSSTMQRHFKDHFGITVYDFIRNRRLEMAREALANEGISIGRAAFMAGYSSTSSFTTAFKRAFGVTPRTLRR</sequence>
<proteinExistence type="predicted"/>
<dbReference type="AlphaFoldDB" id="A0A2G9WQL4"/>
<dbReference type="EMBL" id="NQVN01000023">
    <property type="protein sequence ID" value="PIO96996.1"/>
    <property type="molecule type" value="Genomic_DNA"/>
</dbReference>
<dbReference type="PANTHER" id="PTHR46796:SF6">
    <property type="entry name" value="ARAC SUBFAMILY"/>
    <property type="match status" value="1"/>
</dbReference>
<dbReference type="Proteomes" id="UP000231070">
    <property type="component" value="Unassembled WGS sequence"/>
</dbReference>
<evidence type="ECO:0000259" key="4">
    <source>
        <dbReference type="PROSITE" id="PS01124"/>
    </source>
</evidence>
<reference evidence="5 6" key="1">
    <citation type="submission" date="2017-08" db="EMBL/GenBank/DDBJ databases">
        <title>Pleomorphomonas carboxidotrophicus sp. nov., a new mesophilic hydrogenogenic carboxidotroph.</title>
        <authorList>
            <person name="Esquivel-Elizondo S."/>
            <person name="Krajmalnik-Brown R."/>
            <person name="Maldonado J."/>
        </authorList>
    </citation>
    <scope>NUCLEOTIDE SEQUENCE [LARGE SCALE GENOMIC DNA]</scope>
    <source>
        <strain evidence="5 6">SVCO-16</strain>
    </source>
</reference>
<comment type="caution">
    <text evidence="5">The sequence shown here is derived from an EMBL/GenBank/DDBJ whole genome shotgun (WGS) entry which is preliminary data.</text>
</comment>
<dbReference type="RefSeq" id="WP_100082823.1">
    <property type="nucleotide sequence ID" value="NZ_NQVN01000023.1"/>
</dbReference>
<keyword evidence="6" id="KW-1185">Reference proteome</keyword>
<dbReference type="InterPro" id="IPR018062">
    <property type="entry name" value="HTH_AraC-typ_CS"/>
</dbReference>
<feature type="domain" description="HTH araC/xylS-type" evidence="4">
    <location>
        <begin position="206"/>
        <end position="303"/>
    </location>
</feature>
<dbReference type="InterPro" id="IPR018060">
    <property type="entry name" value="HTH_AraC"/>
</dbReference>
<dbReference type="Pfam" id="PF12833">
    <property type="entry name" value="HTH_18"/>
    <property type="match status" value="1"/>
</dbReference>
<dbReference type="SUPFAM" id="SSF46689">
    <property type="entry name" value="Homeodomain-like"/>
    <property type="match status" value="2"/>
</dbReference>
<dbReference type="GO" id="GO:0043565">
    <property type="term" value="F:sequence-specific DNA binding"/>
    <property type="evidence" value="ECO:0007669"/>
    <property type="project" value="InterPro"/>
</dbReference>
<evidence type="ECO:0000256" key="1">
    <source>
        <dbReference type="ARBA" id="ARBA00023015"/>
    </source>
</evidence>
<dbReference type="GO" id="GO:0003700">
    <property type="term" value="F:DNA-binding transcription factor activity"/>
    <property type="evidence" value="ECO:0007669"/>
    <property type="project" value="InterPro"/>
</dbReference>
<protein>
    <submittedName>
        <fullName evidence="5">AraC family transcriptional regulator</fullName>
    </submittedName>
</protein>
<dbReference type="OrthoDB" id="6670788at2"/>
<dbReference type="PRINTS" id="PR00032">
    <property type="entry name" value="HTHARAC"/>
</dbReference>
<dbReference type="SMART" id="SM00342">
    <property type="entry name" value="HTH_ARAC"/>
    <property type="match status" value="1"/>
</dbReference>